<dbReference type="InterPro" id="IPR032675">
    <property type="entry name" value="LRR_dom_sf"/>
</dbReference>
<protein>
    <recommendedName>
        <fullName evidence="3">Surface antigen BspA-like</fullName>
    </recommendedName>
</protein>
<evidence type="ECO:0000313" key="1">
    <source>
        <dbReference type="EMBL" id="KAK8842874.1"/>
    </source>
</evidence>
<evidence type="ECO:0000313" key="2">
    <source>
        <dbReference type="Proteomes" id="UP001470230"/>
    </source>
</evidence>
<dbReference type="SUPFAM" id="SSF52058">
    <property type="entry name" value="L domain-like"/>
    <property type="match status" value="1"/>
</dbReference>
<dbReference type="InterPro" id="IPR053139">
    <property type="entry name" value="Surface_bspA-like"/>
</dbReference>
<dbReference type="Pfam" id="PF13306">
    <property type="entry name" value="LRR_5"/>
    <property type="match status" value="2"/>
</dbReference>
<organism evidence="1 2">
    <name type="scientific">Tritrichomonas musculus</name>
    <dbReference type="NCBI Taxonomy" id="1915356"/>
    <lineage>
        <taxon>Eukaryota</taxon>
        <taxon>Metamonada</taxon>
        <taxon>Parabasalia</taxon>
        <taxon>Tritrichomonadida</taxon>
        <taxon>Tritrichomonadidae</taxon>
        <taxon>Tritrichomonas</taxon>
    </lineage>
</organism>
<comment type="caution">
    <text evidence="1">The sequence shown here is derived from an EMBL/GenBank/DDBJ whole genome shotgun (WGS) entry which is preliminary data.</text>
</comment>
<accession>A0ABR2H9I9</accession>
<dbReference type="Proteomes" id="UP001470230">
    <property type="component" value="Unassembled WGS sequence"/>
</dbReference>
<name>A0ABR2H9I9_9EUKA</name>
<dbReference type="PANTHER" id="PTHR45661">
    <property type="entry name" value="SURFACE ANTIGEN"/>
    <property type="match status" value="1"/>
</dbReference>
<evidence type="ECO:0008006" key="3">
    <source>
        <dbReference type="Google" id="ProtNLM"/>
    </source>
</evidence>
<dbReference type="InterPro" id="IPR026906">
    <property type="entry name" value="LRR_5"/>
</dbReference>
<dbReference type="PANTHER" id="PTHR45661:SF3">
    <property type="entry name" value="IG-LIKE DOMAIN-CONTAINING PROTEIN"/>
    <property type="match status" value="1"/>
</dbReference>
<gene>
    <name evidence="1" type="ORF">M9Y10_025740</name>
</gene>
<keyword evidence="2" id="KW-1185">Reference proteome</keyword>
<dbReference type="EMBL" id="JAPFFF010000037">
    <property type="protein sequence ID" value="KAK8842874.1"/>
    <property type="molecule type" value="Genomic_DNA"/>
</dbReference>
<sequence>MLILLTFLAKSKLDESAGTHKKHLKDHSGSCGKNVLFEYDHIYQKLNISGKGPMYNYLSNSYPPYYDYFPDVKSIYISPGVTSIGDNAFGNFIELKFVSIADTVAYIGNEAFRRCYLIETMRIPSSVEKIGFRTFYDCNKLTSFIVDENNKNYKSVDGVLFSKDGTHLMNYPANKASKPYEIPDLVIVIENYSFYNSRNLNDITIGKNVVDICSCAFNHSFILSIDIPDNVKTIGDYAFTECNKLEEVTIGSNVNSIESTSFTPGENLRKFKVNELNNYYKSIYNVLYTKDEKNYCFLSCRSRYKNFFNSRNSYNNS</sequence>
<dbReference type="Gene3D" id="3.80.10.10">
    <property type="entry name" value="Ribonuclease Inhibitor"/>
    <property type="match status" value="1"/>
</dbReference>
<reference evidence="1 2" key="1">
    <citation type="submission" date="2024-04" db="EMBL/GenBank/DDBJ databases">
        <title>Tritrichomonas musculus Genome.</title>
        <authorList>
            <person name="Alves-Ferreira E."/>
            <person name="Grigg M."/>
            <person name="Lorenzi H."/>
            <person name="Galac M."/>
        </authorList>
    </citation>
    <scope>NUCLEOTIDE SEQUENCE [LARGE SCALE GENOMIC DNA]</scope>
    <source>
        <strain evidence="1 2">EAF2021</strain>
    </source>
</reference>
<proteinExistence type="predicted"/>